<accession>A0A0P1AV20</accession>
<dbReference type="OrthoDB" id="58187at2759"/>
<keyword evidence="4" id="KW-1185">Reference proteome</keyword>
<feature type="region of interest" description="Disordered" evidence="1">
    <location>
        <begin position="254"/>
        <end position="273"/>
    </location>
</feature>
<dbReference type="EMBL" id="CCYD01001551">
    <property type="protein sequence ID" value="CEG45149.1"/>
    <property type="molecule type" value="Genomic_DNA"/>
</dbReference>
<evidence type="ECO:0000313" key="4">
    <source>
        <dbReference type="Proteomes" id="UP000054928"/>
    </source>
</evidence>
<feature type="compositionally biased region" description="Basic and acidic residues" evidence="1">
    <location>
        <begin position="260"/>
        <end position="269"/>
    </location>
</feature>
<evidence type="ECO:0000256" key="2">
    <source>
        <dbReference type="SAM" id="Phobius"/>
    </source>
</evidence>
<proteinExistence type="predicted"/>
<dbReference type="AlphaFoldDB" id="A0A0P1AV20"/>
<reference evidence="4" key="1">
    <citation type="submission" date="2014-09" db="EMBL/GenBank/DDBJ databases">
        <authorList>
            <person name="Sharma Rahul"/>
            <person name="Thines Marco"/>
        </authorList>
    </citation>
    <scope>NUCLEOTIDE SEQUENCE [LARGE SCALE GENOMIC DNA]</scope>
</reference>
<sequence length="433" mass="49456">MLIKSLRRTPPQKQILVRLQNQRRHGGSVSKNKHIENWNNWRGDSEKRFKMDNSFFTSLTVWGLVPFGLYFVLASDERRKRDKRDVSESFRHETTLEEFYARVMQRVCRSYRELNENFSIEDIDRLQQIWQEKLESYTGQRKMSSTIAEEDSQTLSTTEAAKNSAEAFIEDDEFLISSSSNALIKSNKEVANQSNTPSSGIVTLATSSIFLRILGSKRNLHQLDGIVSDDEDSMVRTDNFNSTRKDQSIISTDASLQKARAQEEGHVDSETDDAIFQNGEGEKKENEEDLSTDSPVSAALLLVSEKDFSPVSGLSGINLPLQVAAGYSKFVHRGKRRGYFGRLHAIVLTWPGCLKRKETLRPGDMVWYCPDKGKGILVEGEIVKVVACRQRLNELTIRRSNGLEAIVDLRQVRRLKEYLVRKGIVRLRSEQDR</sequence>
<dbReference type="GeneID" id="36396522"/>
<dbReference type="RefSeq" id="XP_024581518.1">
    <property type="nucleotide sequence ID" value="XM_024715862.1"/>
</dbReference>
<keyword evidence="2" id="KW-1133">Transmembrane helix</keyword>
<evidence type="ECO:0000313" key="3">
    <source>
        <dbReference type="EMBL" id="CEG45149.1"/>
    </source>
</evidence>
<keyword evidence="2" id="KW-0812">Transmembrane</keyword>
<keyword evidence="2" id="KW-0472">Membrane</keyword>
<name>A0A0P1AV20_PLAHL</name>
<feature type="transmembrane region" description="Helical" evidence="2">
    <location>
        <begin position="55"/>
        <end position="74"/>
    </location>
</feature>
<dbReference type="Proteomes" id="UP000054928">
    <property type="component" value="Unassembled WGS sequence"/>
</dbReference>
<organism evidence="3 4">
    <name type="scientific">Plasmopara halstedii</name>
    <name type="common">Downy mildew of sunflower</name>
    <dbReference type="NCBI Taxonomy" id="4781"/>
    <lineage>
        <taxon>Eukaryota</taxon>
        <taxon>Sar</taxon>
        <taxon>Stramenopiles</taxon>
        <taxon>Oomycota</taxon>
        <taxon>Peronosporomycetes</taxon>
        <taxon>Peronosporales</taxon>
        <taxon>Peronosporaceae</taxon>
        <taxon>Plasmopara</taxon>
    </lineage>
</organism>
<dbReference type="OMA" id="MTETHIE"/>
<protein>
    <submittedName>
        <fullName evidence="3">Transcription factor IIA, alpha subunit, N-terminal</fullName>
    </submittedName>
</protein>
<evidence type="ECO:0000256" key="1">
    <source>
        <dbReference type="SAM" id="MobiDB-lite"/>
    </source>
</evidence>